<keyword evidence="3 4" id="KW-0472">Membrane</keyword>
<name>A0A517QRE6_9PLAN</name>
<accession>A0A517QRE6</accession>
<feature type="transmembrane region" description="Helical" evidence="4">
    <location>
        <begin position="61"/>
        <end position="79"/>
    </location>
</feature>
<evidence type="ECO:0000313" key="7">
    <source>
        <dbReference type="Proteomes" id="UP000315724"/>
    </source>
</evidence>
<protein>
    <submittedName>
        <fullName evidence="6">Multidrug resistance protein D</fullName>
    </submittedName>
</protein>
<feature type="transmembrane region" description="Helical" evidence="4">
    <location>
        <begin position="326"/>
        <end position="345"/>
    </location>
</feature>
<dbReference type="PANTHER" id="PTHR11360">
    <property type="entry name" value="MONOCARBOXYLATE TRANSPORTER"/>
    <property type="match status" value="1"/>
</dbReference>
<evidence type="ECO:0000256" key="1">
    <source>
        <dbReference type="ARBA" id="ARBA00022692"/>
    </source>
</evidence>
<feature type="transmembrane region" description="Helical" evidence="4">
    <location>
        <begin position="21"/>
        <end position="41"/>
    </location>
</feature>
<dbReference type="Gene3D" id="1.20.1250.20">
    <property type="entry name" value="MFS general substrate transporter like domains"/>
    <property type="match status" value="2"/>
</dbReference>
<dbReference type="PANTHER" id="PTHR11360:SF308">
    <property type="entry name" value="BLL3089 PROTEIN"/>
    <property type="match status" value="1"/>
</dbReference>
<evidence type="ECO:0000256" key="3">
    <source>
        <dbReference type="ARBA" id="ARBA00023136"/>
    </source>
</evidence>
<feature type="domain" description="Major facilitator superfamily (MFS) profile" evidence="5">
    <location>
        <begin position="13"/>
        <end position="417"/>
    </location>
</feature>
<evidence type="ECO:0000313" key="6">
    <source>
        <dbReference type="EMBL" id="QDT34204.1"/>
    </source>
</evidence>
<dbReference type="AlphaFoldDB" id="A0A517QRE6"/>
<feature type="transmembrane region" description="Helical" evidence="4">
    <location>
        <begin position="365"/>
        <end position="384"/>
    </location>
</feature>
<dbReference type="SUPFAM" id="SSF103473">
    <property type="entry name" value="MFS general substrate transporter"/>
    <property type="match status" value="1"/>
</dbReference>
<dbReference type="KEGG" id="tpol:Mal48_34640"/>
<evidence type="ECO:0000256" key="2">
    <source>
        <dbReference type="ARBA" id="ARBA00022989"/>
    </source>
</evidence>
<keyword evidence="2 4" id="KW-1133">Transmembrane helix</keyword>
<dbReference type="InterPro" id="IPR050327">
    <property type="entry name" value="Proton-linked_MCT"/>
</dbReference>
<feature type="transmembrane region" description="Helical" evidence="4">
    <location>
        <begin position="180"/>
        <end position="199"/>
    </location>
</feature>
<dbReference type="InterPro" id="IPR036259">
    <property type="entry name" value="MFS_trans_sf"/>
</dbReference>
<feature type="transmembrane region" description="Helical" evidence="4">
    <location>
        <begin position="238"/>
        <end position="259"/>
    </location>
</feature>
<dbReference type="Proteomes" id="UP000315724">
    <property type="component" value="Chromosome"/>
</dbReference>
<dbReference type="PROSITE" id="PS50850">
    <property type="entry name" value="MFS"/>
    <property type="match status" value="1"/>
</dbReference>
<reference evidence="6 7" key="1">
    <citation type="submission" date="2019-02" db="EMBL/GenBank/DDBJ databases">
        <title>Deep-cultivation of Planctomycetes and their phenomic and genomic characterization uncovers novel biology.</title>
        <authorList>
            <person name="Wiegand S."/>
            <person name="Jogler M."/>
            <person name="Boedeker C."/>
            <person name="Pinto D."/>
            <person name="Vollmers J."/>
            <person name="Rivas-Marin E."/>
            <person name="Kohn T."/>
            <person name="Peeters S.H."/>
            <person name="Heuer A."/>
            <person name="Rast P."/>
            <person name="Oberbeckmann S."/>
            <person name="Bunk B."/>
            <person name="Jeske O."/>
            <person name="Meyerdierks A."/>
            <person name="Storesund J.E."/>
            <person name="Kallscheuer N."/>
            <person name="Luecker S."/>
            <person name="Lage O.M."/>
            <person name="Pohl T."/>
            <person name="Merkel B.J."/>
            <person name="Hornburger P."/>
            <person name="Mueller R.-W."/>
            <person name="Bruemmer F."/>
            <person name="Labrenz M."/>
            <person name="Spormann A.M."/>
            <person name="Op den Camp H."/>
            <person name="Overmann J."/>
            <person name="Amann R."/>
            <person name="Jetten M.S.M."/>
            <person name="Mascher T."/>
            <person name="Medema M.H."/>
            <person name="Devos D.P."/>
            <person name="Kaster A.-K."/>
            <person name="Ovreas L."/>
            <person name="Rohde M."/>
            <person name="Galperin M.Y."/>
            <person name="Jogler C."/>
        </authorList>
    </citation>
    <scope>NUCLEOTIDE SEQUENCE [LARGE SCALE GENOMIC DNA]</scope>
    <source>
        <strain evidence="6 7">Mal48</strain>
    </source>
</reference>
<feature type="transmembrane region" description="Helical" evidence="4">
    <location>
        <begin position="91"/>
        <end position="114"/>
    </location>
</feature>
<dbReference type="GO" id="GO:0022857">
    <property type="term" value="F:transmembrane transporter activity"/>
    <property type="evidence" value="ECO:0007669"/>
    <property type="project" value="InterPro"/>
</dbReference>
<gene>
    <name evidence="6" type="ORF">Mal48_34640</name>
</gene>
<dbReference type="InterPro" id="IPR020846">
    <property type="entry name" value="MFS_dom"/>
</dbReference>
<dbReference type="InterPro" id="IPR011701">
    <property type="entry name" value="MFS"/>
</dbReference>
<sequence length="428" mass="46279">MQDAPLSGTPVPTSARLYYGWVMLPLSMLAIMATSAGQTYGISGFNAGVGASLMLTETELAKAYMLGTILGAIPIAYFGHLMDRFGLRKTVLVAITLFSMACILMAATTNWFLLVISFCLLRMLGPGTLAMLSGNMMAFWFHRRLGSVEAIRKLSLSVAMGTVPILNHWMLERFGWRSSYFIWGIGIWVGLFPLFYFLYRNRPEDVGQSLDSRRAPEANDVKNVLTGMPFAEVVKTSAFWALSTGSGVFALVMTAIVFNRISIMEQQGLDGIESAYMISALSATWAVTQFLSGNLVDRFPPKPFLILGQLLFCLSVLSLRGANSSAAVLLTGVLMGAGQGFYSGASHPVWPRYFGKLHLGKITGIWMAAMVAASATGPYFAGVVRDVTGSFSASLLIFAVFPIPVAILTLFSDFGPTPGRRPISNGLA</sequence>
<feature type="transmembrane region" description="Helical" evidence="4">
    <location>
        <begin position="303"/>
        <end position="319"/>
    </location>
</feature>
<feature type="transmembrane region" description="Helical" evidence="4">
    <location>
        <begin position="391"/>
        <end position="411"/>
    </location>
</feature>
<proteinExistence type="predicted"/>
<keyword evidence="1 4" id="KW-0812">Transmembrane</keyword>
<dbReference type="EMBL" id="CP036267">
    <property type="protein sequence ID" value="QDT34204.1"/>
    <property type="molecule type" value="Genomic_DNA"/>
</dbReference>
<organism evidence="6 7">
    <name type="scientific">Thalassoglobus polymorphus</name>
    <dbReference type="NCBI Taxonomy" id="2527994"/>
    <lineage>
        <taxon>Bacteria</taxon>
        <taxon>Pseudomonadati</taxon>
        <taxon>Planctomycetota</taxon>
        <taxon>Planctomycetia</taxon>
        <taxon>Planctomycetales</taxon>
        <taxon>Planctomycetaceae</taxon>
        <taxon>Thalassoglobus</taxon>
    </lineage>
</organism>
<evidence type="ECO:0000256" key="4">
    <source>
        <dbReference type="SAM" id="Phobius"/>
    </source>
</evidence>
<keyword evidence="7" id="KW-1185">Reference proteome</keyword>
<feature type="transmembrane region" description="Helical" evidence="4">
    <location>
        <begin position="271"/>
        <end position="291"/>
    </location>
</feature>
<evidence type="ECO:0000259" key="5">
    <source>
        <dbReference type="PROSITE" id="PS50850"/>
    </source>
</evidence>
<dbReference type="Pfam" id="PF07690">
    <property type="entry name" value="MFS_1"/>
    <property type="match status" value="1"/>
</dbReference>